<evidence type="ECO:0000256" key="2">
    <source>
        <dbReference type="ARBA" id="ARBA00008061"/>
    </source>
</evidence>
<evidence type="ECO:0000256" key="1">
    <source>
        <dbReference type="ARBA" id="ARBA00001657"/>
    </source>
</evidence>
<protein>
    <recommendedName>
        <fullName evidence="3">alpha-glucosidase</fullName>
        <ecNumber evidence="3">3.2.1.20</ecNumber>
    </recommendedName>
</protein>
<gene>
    <name evidence="8" type="ORF">Zmor_009714</name>
</gene>
<comment type="caution">
    <text evidence="8">The sequence shown here is derived from an EMBL/GenBank/DDBJ whole genome shotgun (WGS) entry which is preliminary data.</text>
</comment>
<dbReference type="InterPro" id="IPR017853">
    <property type="entry name" value="GH"/>
</dbReference>
<dbReference type="GO" id="GO:0004558">
    <property type="term" value="F:alpha-1,4-glucosidase activity"/>
    <property type="evidence" value="ECO:0007669"/>
    <property type="project" value="UniProtKB-EC"/>
</dbReference>
<keyword evidence="6" id="KW-0732">Signal</keyword>
<evidence type="ECO:0000256" key="4">
    <source>
        <dbReference type="ARBA" id="ARBA00023180"/>
    </source>
</evidence>
<dbReference type="CDD" id="cd11328">
    <property type="entry name" value="AmyAc_maltase"/>
    <property type="match status" value="1"/>
</dbReference>
<feature type="signal peptide" evidence="6">
    <location>
        <begin position="1"/>
        <end position="21"/>
    </location>
</feature>
<dbReference type="Gene3D" id="3.90.400.10">
    <property type="entry name" value="Oligo-1,6-glucosidase, Domain 2"/>
    <property type="match status" value="1"/>
</dbReference>
<dbReference type="Gene3D" id="3.20.20.80">
    <property type="entry name" value="Glycosidases"/>
    <property type="match status" value="1"/>
</dbReference>
<dbReference type="PANTHER" id="PTHR10357:SF179">
    <property type="entry name" value="NEUTRAL AND BASIC AMINO ACID TRANSPORT PROTEIN RBAT"/>
    <property type="match status" value="1"/>
</dbReference>
<evidence type="ECO:0000313" key="9">
    <source>
        <dbReference type="Proteomes" id="UP001168821"/>
    </source>
</evidence>
<dbReference type="AlphaFoldDB" id="A0AA38MJ28"/>
<dbReference type="Pfam" id="PF00128">
    <property type="entry name" value="Alpha-amylase"/>
    <property type="match status" value="1"/>
</dbReference>
<dbReference type="SMART" id="SM00642">
    <property type="entry name" value="Aamy"/>
    <property type="match status" value="1"/>
</dbReference>
<evidence type="ECO:0000256" key="5">
    <source>
        <dbReference type="ARBA" id="ARBA00023295"/>
    </source>
</evidence>
<dbReference type="EMBL" id="JALNTZ010000003">
    <property type="protein sequence ID" value="KAJ3657938.1"/>
    <property type="molecule type" value="Genomic_DNA"/>
</dbReference>
<evidence type="ECO:0000259" key="7">
    <source>
        <dbReference type="SMART" id="SM00642"/>
    </source>
</evidence>
<dbReference type="Proteomes" id="UP001168821">
    <property type="component" value="Unassembled WGS sequence"/>
</dbReference>
<keyword evidence="9" id="KW-1185">Reference proteome</keyword>
<keyword evidence="5" id="KW-0326">Glycosidase</keyword>
<dbReference type="InterPro" id="IPR045857">
    <property type="entry name" value="O16G_dom_2"/>
</dbReference>
<comment type="similarity">
    <text evidence="2">Belongs to the glycosyl hydrolase 13 family.</text>
</comment>
<name>A0AA38MJ28_9CUCU</name>
<evidence type="ECO:0000256" key="3">
    <source>
        <dbReference type="ARBA" id="ARBA00012741"/>
    </source>
</evidence>
<accession>A0AA38MJ28</accession>
<dbReference type="SUPFAM" id="SSF51445">
    <property type="entry name" value="(Trans)glycosidases"/>
    <property type="match status" value="1"/>
</dbReference>
<feature type="domain" description="Glycosyl hydrolase family 13 catalytic" evidence="7">
    <location>
        <begin position="34"/>
        <end position="428"/>
    </location>
</feature>
<evidence type="ECO:0000313" key="8">
    <source>
        <dbReference type="EMBL" id="KAJ3657938.1"/>
    </source>
</evidence>
<proteinExistence type="inferred from homology"/>
<feature type="chain" id="PRO_5041321430" description="alpha-glucosidase" evidence="6">
    <location>
        <begin position="22"/>
        <end position="573"/>
    </location>
</feature>
<reference evidence="8" key="1">
    <citation type="journal article" date="2023" name="G3 (Bethesda)">
        <title>Whole genome assemblies of Zophobas morio and Tenebrio molitor.</title>
        <authorList>
            <person name="Kaur S."/>
            <person name="Stinson S.A."/>
            <person name="diCenzo G.C."/>
        </authorList>
    </citation>
    <scope>NUCLEOTIDE SEQUENCE</scope>
    <source>
        <strain evidence="8">QUZm001</strain>
    </source>
</reference>
<keyword evidence="4" id="KW-0325">Glycoprotein</keyword>
<dbReference type="EC" id="3.2.1.20" evidence="3"/>
<dbReference type="GO" id="GO:0005975">
    <property type="term" value="P:carbohydrate metabolic process"/>
    <property type="evidence" value="ECO:0007669"/>
    <property type="project" value="InterPro"/>
</dbReference>
<sequence length="573" mass="64804">MCLKTFVLFVTLYSLTYSARADSQDWWKHATFYQIYPRSFEDSDNDGIGDLQGIINKIDHFPASGVDAVWLSPIFESPQVDQGYDISNYTKVDPAYGTNEILNTLIEEAHSRGVKVVLDFVPNHTSDKHQWFIDSVNGVEEYRDYYVWANAKVDEDGNRVPPNNWISVFKNSAWTWSDERQQYYLHEFASAQPDLNYRNPVVVEAMKNILRFWLDKGVDGFRIDAVPYLFENEDLLDEPLSNLPGYNSTDYEYLDHIYTQNLPETLDMIYQWRQVVDDFVTENGGDARVLMTEAYADINTTMLYFGTADGTRLGAHFSFNFNLITDLNINSTAQDVVDSVNKWLEAIPDIYTSNWVLGNHDNHRVATRLGPDNVDGFNMLKSLLPGVAVTYNGEEIGQENGEVSYEEGQDPSARDPDIFDAVSRDFERTPYQWDDSVNAGFNTGAKPWLPVSEKYHETNLKIEIATAGSSHYKVYQDLAKLRSNEVLLSGDVAIKAVTEDVVLLKRRYENDSVVLLFNKGEEAVDVDVSEDVSARNGILIKSINSTKELGAPVLPANVTLAAHEALVITDKSA</sequence>
<keyword evidence="5" id="KW-0378">Hydrolase</keyword>
<organism evidence="8 9">
    <name type="scientific">Zophobas morio</name>
    <dbReference type="NCBI Taxonomy" id="2755281"/>
    <lineage>
        <taxon>Eukaryota</taxon>
        <taxon>Metazoa</taxon>
        <taxon>Ecdysozoa</taxon>
        <taxon>Arthropoda</taxon>
        <taxon>Hexapoda</taxon>
        <taxon>Insecta</taxon>
        <taxon>Pterygota</taxon>
        <taxon>Neoptera</taxon>
        <taxon>Endopterygota</taxon>
        <taxon>Coleoptera</taxon>
        <taxon>Polyphaga</taxon>
        <taxon>Cucujiformia</taxon>
        <taxon>Tenebrionidae</taxon>
        <taxon>Zophobas</taxon>
    </lineage>
</organism>
<dbReference type="PANTHER" id="PTHR10357">
    <property type="entry name" value="ALPHA-AMYLASE FAMILY MEMBER"/>
    <property type="match status" value="1"/>
</dbReference>
<dbReference type="FunFam" id="3.90.400.10:FF:000001">
    <property type="entry name" value="Maltase A3, isoform A"/>
    <property type="match status" value="1"/>
</dbReference>
<comment type="catalytic activity">
    <reaction evidence="1">
        <text>Hydrolysis of terminal, non-reducing (1-&gt;4)-linked alpha-D-glucose residues with release of alpha-D-glucose.</text>
        <dbReference type="EC" id="3.2.1.20"/>
    </reaction>
</comment>
<dbReference type="InterPro" id="IPR006047">
    <property type="entry name" value="GH13_cat_dom"/>
</dbReference>
<evidence type="ECO:0000256" key="6">
    <source>
        <dbReference type="SAM" id="SignalP"/>
    </source>
</evidence>